<dbReference type="InterPro" id="IPR043535">
    <property type="entry name" value="TEDC1"/>
</dbReference>
<feature type="compositionally biased region" description="Low complexity" evidence="2">
    <location>
        <begin position="373"/>
        <end position="384"/>
    </location>
</feature>
<gene>
    <name evidence="4" type="ORF">RRG08_001271</name>
</gene>
<dbReference type="InterPro" id="IPR027996">
    <property type="entry name" value="TEDC1_dom"/>
</dbReference>
<dbReference type="EMBL" id="JAWDGP010000384">
    <property type="protein sequence ID" value="KAK3801027.1"/>
    <property type="molecule type" value="Genomic_DNA"/>
</dbReference>
<keyword evidence="1" id="KW-0175">Coiled coil</keyword>
<evidence type="ECO:0000313" key="4">
    <source>
        <dbReference type="EMBL" id="KAK3801027.1"/>
    </source>
</evidence>
<dbReference type="PANTHER" id="PTHR35076">
    <property type="entry name" value="TUBULIN EPSILON AND DELTA COMPLEX PROTEIN 1"/>
    <property type="match status" value="1"/>
</dbReference>
<sequence length="460" mass="52933">MLCKILDENKVSFIRAETLRQAKFDKCSAAKSVGQLLFDVVCLCESDNKNQDLEFLKFMVPNENQMIFIKTKLQGWGYLSNSFASLPNDFSTGSREFLLALGWVIYQQNFIDKIIKRRPRPLHQDLVKFSRKKPDALRSSEELTNSNCDNHLCLKERIQYHMMLTGKLRMSLRRLYSSYQQLTNLTNTIHQTTEGVHLQLGLSHLTPLEVHVLRYPSSLKKMLQELEKDNLELAHLLEWKQKENVFWEWMGSVLSAHIEDQSQSRASSAASCYGNALPEPTVYLPVPEDLGQQVKSARDHLRDVILRHEDEMSRVEQIVQGKKISTVETEVHKMHMDKELFEVTLQLRSCGIGEEKSLHESCNSEGTKESAASERISTTSSSFSGGNKEFMSPYAARAVRQEALMIAVNKEISTLKEKVEKLQTDLQRMQLQNMQEVQSLINMDKNVICIQPRSLKHFYE</sequence>
<organism evidence="4 5">
    <name type="scientific">Elysia crispata</name>
    <name type="common">lettuce slug</name>
    <dbReference type="NCBI Taxonomy" id="231223"/>
    <lineage>
        <taxon>Eukaryota</taxon>
        <taxon>Metazoa</taxon>
        <taxon>Spiralia</taxon>
        <taxon>Lophotrochozoa</taxon>
        <taxon>Mollusca</taxon>
        <taxon>Gastropoda</taxon>
        <taxon>Heterobranchia</taxon>
        <taxon>Euthyneura</taxon>
        <taxon>Panpulmonata</taxon>
        <taxon>Sacoglossa</taxon>
        <taxon>Placobranchoidea</taxon>
        <taxon>Plakobranchidae</taxon>
        <taxon>Elysia</taxon>
    </lineage>
</organism>
<feature type="domain" description="Tubulin epsilon and delta complex protein 1" evidence="3">
    <location>
        <begin position="77"/>
        <end position="254"/>
    </location>
</feature>
<dbReference type="AlphaFoldDB" id="A0AAE1B9D8"/>
<evidence type="ECO:0000256" key="1">
    <source>
        <dbReference type="SAM" id="Coils"/>
    </source>
</evidence>
<name>A0AAE1B9D8_9GAST</name>
<comment type="caution">
    <text evidence="4">The sequence shown here is derived from an EMBL/GenBank/DDBJ whole genome shotgun (WGS) entry which is preliminary data.</text>
</comment>
<protein>
    <recommendedName>
        <fullName evidence="3">Tubulin epsilon and delta complex protein 1 domain-containing protein</fullName>
    </recommendedName>
</protein>
<accession>A0AAE1B9D8</accession>
<feature type="coiled-coil region" evidence="1">
    <location>
        <begin position="405"/>
        <end position="432"/>
    </location>
</feature>
<dbReference type="Proteomes" id="UP001283361">
    <property type="component" value="Unassembled WGS sequence"/>
</dbReference>
<evidence type="ECO:0000256" key="2">
    <source>
        <dbReference type="SAM" id="MobiDB-lite"/>
    </source>
</evidence>
<dbReference type="PANTHER" id="PTHR35076:SF1">
    <property type="entry name" value="TUBULIN EPSILON AND DELTA COMPLEX PROTEIN 1"/>
    <property type="match status" value="1"/>
</dbReference>
<proteinExistence type="predicted"/>
<dbReference type="Pfam" id="PF14970">
    <property type="entry name" value="TEDC1"/>
    <property type="match status" value="1"/>
</dbReference>
<reference evidence="4" key="1">
    <citation type="journal article" date="2023" name="G3 (Bethesda)">
        <title>A reference genome for the long-term kleptoplast-retaining sea slug Elysia crispata morphotype clarki.</title>
        <authorList>
            <person name="Eastman K.E."/>
            <person name="Pendleton A.L."/>
            <person name="Shaikh M.A."/>
            <person name="Suttiyut T."/>
            <person name="Ogas R."/>
            <person name="Tomko P."/>
            <person name="Gavelis G."/>
            <person name="Widhalm J.R."/>
            <person name="Wisecaver J.H."/>
        </authorList>
    </citation>
    <scope>NUCLEOTIDE SEQUENCE</scope>
    <source>
        <strain evidence="4">ECLA1</strain>
    </source>
</reference>
<feature type="region of interest" description="Disordered" evidence="2">
    <location>
        <begin position="359"/>
        <end position="384"/>
    </location>
</feature>
<evidence type="ECO:0000313" key="5">
    <source>
        <dbReference type="Proteomes" id="UP001283361"/>
    </source>
</evidence>
<keyword evidence="5" id="KW-1185">Reference proteome</keyword>
<evidence type="ECO:0000259" key="3">
    <source>
        <dbReference type="Pfam" id="PF14970"/>
    </source>
</evidence>